<evidence type="ECO:0000256" key="2">
    <source>
        <dbReference type="SAM" id="MobiDB-lite"/>
    </source>
</evidence>
<organism evidence="3 4">
    <name type="scientific">Candidatus Termititenax persephonae</name>
    <dbReference type="NCBI Taxonomy" id="2218525"/>
    <lineage>
        <taxon>Bacteria</taxon>
        <taxon>Bacillati</taxon>
        <taxon>Candidatus Margulisiibacteriota</taxon>
        <taxon>Candidatus Termititenacia</taxon>
        <taxon>Candidatus Termititenacales</taxon>
        <taxon>Candidatus Termititenacaceae</taxon>
        <taxon>Candidatus Termititenax</taxon>
    </lineage>
</organism>
<sequence length="508" mass="56944">MSSNFDLSDTAALDEELFKPRGDKQAADGDGADEAAAAEEQPKIVLPQPTNTHAAITNTFQLDSRQEIERHKRQQQIHSRLKAKQGVFAKTVFGRVVDQHSPEQAKLAARDFYTLLRRGWRKEARNQFRLMTSGLQEAVAYSLLRESGLDLRPWRADWLALFKDAQLSAELKELAGVELSPGRENPLQELLAGVKNSTGSLGGYLDNLPRPAGKPDFVRWERALARKKNPELSAAYAAVRKYLLRTRGNVRENRAMLLNGQMGAREFAEYLDNTIIGLENVCFGFTENLPADLARLRAALQAAQAETYRYIADTLRDIYQQTPDNLVFKLSEDAYFLLNDALISLQETQLSVLFCDLGGVPLGTAENLAFLDGCYEYSSRYKPGTAVALTVAAQIFRLTARGLLGWDKGKLDELRRLAEFLERARDSLREFTKKLEDIKEIKRLDNVLVVLNTFLRGLRELEKILTAKFLLNKSAALHSSLAKYSLLLESDKWQGTIAAISDFSRGAA</sequence>
<name>A0A388TJA2_9BACT</name>
<keyword evidence="1" id="KW-0175">Coiled coil</keyword>
<feature type="compositionally biased region" description="Basic and acidic residues" evidence="2">
    <location>
        <begin position="16"/>
        <end position="27"/>
    </location>
</feature>
<reference evidence="3 4" key="1">
    <citation type="journal article" date="2019" name="ISME J.">
        <title>Genome analyses of uncultured TG2/ZB3 bacteria in 'Margulisbacteria' specifically attached to ectosymbiotic spirochetes of protists in the termite gut.</title>
        <authorList>
            <person name="Utami Y.D."/>
            <person name="Kuwahara H."/>
            <person name="Igai K."/>
            <person name="Murakami T."/>
            <person name="Sugaya K."/>
            <person name="Morikawa T."/>
            <person name="Nagura Y."/>
            <person name="Yuki M."/>
            <person name="Deevong P."/>
            <person name="Inoue T."/>
            <person name="Kihara K."/>
            <person name="Lo N."/>
            <person name="Yamada A."/>
            <person name="Ohkuma M."/>
            <person name="Hongoh Y."/>
        </authorList>
    </citation>
    <scope>NUCLEOTIDE SEQUENCE [LARGE SCALE GENOMIC DNA]</scope>
    <source>
        <strain evidence="3">NkOx7-02</strain>
    </source>
</reference>
<keyword evidence="4" id="KW-1185">Reference proteome</keyword>
<dbReference type="Proteomes" id="UP000275925">
    <property type="component" value="Unassembled WGS sequence"/>
</dbReference>
<evidence type="ECO:0000256" key="1">
    <source>
        <dbReference type="SAM" id="Coils"/>
    </source>
</evidence>
<gene>
    <name evidence="3" type="ORF">NO2_1402</name>
</gene>
<accession>A0A388TJA2</accession>
<protein>
    <submittedName>
        <fullName evidence="3">Uncharacterized protein</fullName>
    </submittedName>
</protein>
<feature type="coiled-coil region" evidence="1">
    <location>
        <begin position="411"/>
        <end position="441"/>
    </location>
</feature>
<comment type="caution">
    <text evidence="3">The sequence shown here is derived from an EMBL/GenBank/DDBJ whole genome shotgun (WGS) entry which is preliminary data.</text>
</comment>
<dbReference type="EMBL" id="BGZO01000066">
    <property type="protein sequence ID" value="GBR76930.1"/>
    <property type="molecule type" value="Genomic_DNA"/>
</dbReference>
<dbReference type="AlphaFoldDB" id="A0A388TJA2"/>
<feature type="region of interest" description="Disordered" evidence="2">
    <location>
        <begin position="1"/>
        <end position="52"/>
    </location>
</feature>
<evidence type="ECO:0000313" key="4">
    <source>
        <dbReference type="Proteomes" id="UP000275925"/>
    </source>
</evidence>
<evidence type="ECO:0000313" key="3">
    <source>
        <dbReference type="EMBL" id="GBR76930.1"/>
    </source>
</evidence>
<proteinExistence type="predicted"/>